<evidence type="ECO:0000256" key="10">
    <source>
        <dbReference type="ARBA" id="ARBA00023157"/>
    </source>
</evidence>
<feature type="disulfide bond" evidence="16">
    <location>
        <begin position="42"/>
        <end position="117"/>
    </location>
</feature>
<dbReference type="InterPro" id="IPR002016">
    <property type="entry name" value="Haem_peroxidase"/>
</dbReference>
<accession>A0A8T0J2J8</accession>
<dbReference type="GO" id="GO:0020037">
    <property type="term" value="F:heme binding"/>
    <property type="evidence" value="ECO:0007669"/>
    <property type="project" value="UniProtKB-UniRule"/>
</dbReference>
<evidence type="ECO:0000256" key="3">
    <source>
        <dbReference type="ARBA" id="ARBA00012313"/>
    </source>
</evidence>
<evidence type="ECO:0000256" key="2">
    <source>
        <dbReference type="ARBA" id="ARBA00002322"/>
    </source>
</evidence>
<evidence type="ECO:0000313" key="20">
    <source>
        <dbReference type="Proteomes" id="UP000822688"/>
    </source>
</evidence>
<keyword evidence="17" id="KW-0964">Secreted</keyword>
<dbReference type="SUPFAM" id="SSF48113">
    <property type="entry name" value="Heme-dependent peroxidases"/>
    <property type="match status" value="1"/>
</dbReference>
<feature type="chain" id="PRO_5035964318" description="Peroxidase" evidence="17">
    <location>
        <begin position="32"/>
        <end position="325"/>
    </location>
</feature>
<dbReference type="GO" id="GO:0046872">
    <property type="term" value="F:metal ion binding"/>
    <property type="evidence" value="ECO:0007669"/>
    <property type="project" value="UniProtKB-UniRule"/>
</dbReference>
<evidence type="ECO:0000256" key="17">
    <source>
        <dbReference type="RuleBase" id="RU362060"/>
    </source>
</evidence>
<evidence type="ECO:0000313" key="19">
    <source>
        <dbReference type="EMBL" id="KAG0588913.1"/>
    </source>
</evidence>
<keyword evidence="17" id="KW-0732">Signal</keyword>
<dbReference type="PROSITE" id="PS00436">
    <property type="entry name" value="PEROXIDASE_2"/>
    <property type="match status" value="1"/>
</dbReference>
<feature type="binding site" evidence="14">
    <location>
        <position position="74"/>
    </location>
    <ligand>
        <name>Ca(2+)</name>
        <dbReference type="ChEBI" id="CHEBI:29108"/>
        <label>1</label>
    </ligand>
</feature>
<protein>
    <recommendedName>
        <fullName evidence="3 17">Peroxidase</fullName>
        <ecNumber evidence="3 17">1.11.1.7</ecNumber>
    </recommendedName>
</protein>
<dbReference type="EMBL" id="CM026422">
    <property type="protein sequence ID" value="KAG0588913.1"/>
    <property type="molecule type" value="Genomic_DNA"/>
</dbReference>
<dbReference type="PRINTS" id="PR00458">
    <property type="entry name" value="PEROXIDASE"/>
</dbReference>
<comment type="function">
    <text evidence="2">Removal of H(2)O(2), oxidation of toxic reductants, biosynthesis and degradation of lignin, suberization, auxin catabolism, response to environmental stresses such as wounding, pathogen attack and oxidative stress. These functions might be dependent on each isozyme/isoform in each plant tissue.</text>
</comment>
<dbReference type="PROSITE" id="PS50873">
    <property type="entry name" value="PEROXIDASE_4"/>
    <property type="match status" value="1"/>
</dbReference>
<evidence type="ECO:0000256" key="4">
    <source>
        <dbReference type="ARBA" id="ARBA00022559"/>
    </source>
</evidence>
<feature type="disulfide bond" evidence="16">
    <location>
        <begin position="123"/>
        <end position="321"/>
    </location>
</feature>
<feature type="active site" description="Proton acceptor" evidence="13">
    <location>
        <position position="73"/>
    </location>
</feature>
<dbReference type="Proteomes" id="UP000822688">
    <property type="component" value="Chromosome 2"/>
</dbReference>
<dbReference type="OrthoDB" id="2113341at2759"/>
<comment type="similarity">
    <text evidence="17">Belongs to the peroxidase family. Classical plant (class III) peroxidase subfamily.</text>
</comment>
<feature type="binding site" evidence="14">
    <location>
        <position position="254"/>
    </location>
    <ligand>
        <name>Ca(2+)</name>
        <dbReference type="ChEBI" id="CHEBI:29108"/>
        <label>2</label>
    </ligand>
</feature>
<dbReference type="EC" id="1.11.1.7" evidence="3 17"/>
<evidence type="ECO:0000256" key="5">
    <source>
        <dbReference type="ARBA" id="ARBA00022617"/>
    </source>
</evidence>
<evidence type="ECO:0000256" key="8">
    <source>
        <dbReference type="ARBA" id="ARBA00023002"/>
    </source>
</evidence>
<dbReference type="PANTHER" id="PTHR31517:SF48">
    <property type="entry name" value="PEROXIDASE 16-RELATED"/>
    <property type="match status" value="1"/>
</dbReference>
<dbReference type="Gene3D" id="1.10.420.10">
    <property type="entry name" value="Peroxidase, domain 2"/>
    <property type="match status" value="1"/>
</dbReference>
<comment type="catalytic activity">
    <reaction evidence="1 17">
        <text>2 a phenolic donor + H2O2 = 2 a phenolic radical donor + 2 H2O</text>
        <dbReference type="Rhea" id="RHEA:56136"/>
        <dbReference type="ChEBI" id="CHEBI:15377"/>
        <dbReference type="ChEBI" id="CHEBI:16240"/>
        <dbReference type="ChEBI" id="CHEBI:139520"/>
        <dbReference type="ChEBI" id="CHEBI:139521"/>
        <dbReference type="EC" id="1.11.1.7"/>
    </reaction>
</comment>
<feature type="binding site" evidence="14">
    <location>
        <position position="83"/>
    </location>
    <ligand>
        <name>Ca(2+)</name>
        <dbReference type="ChEBI" id="CHEBI:29108"/>
        <label>1</label>
    </ligand>
</feature>
<feature type="disulfide bond" evidence="16">
    <location>
        <begin position="75"/>
        <end position="80"/>
    </location>
</feature>
<keyword evidence="10 16" id="KW-1015">Disulfide bond</keyword>
<name>A0A8T0J2J8_CERPU</name>
<evidence type="ECO:0000256" key="12">
    <source>
        <dbReference type="ARBA" id="ARBA00023324"/>
    </source>
</evidence>
<comment type="cofactor">
    <cofactor evidence="14 17">
        <name>Ca(2+)</name>
        <dbReference type="ChEBI" id="CHEBI:29108"/>
    </cofactor>
    <text evidence="14 17">Binds 2 calcium ions per subunit.</text>
</comment>
<dbReference type="InterPro" id="IPR019794">
    <property type="entry name" value="Peroxidases_AS"/>
</dbReference>
<comment type="cofactor">
    <cofactor evidence="14 17">
        <name>heme b</name>
        <dbReference type="ChEBI" id="CHEBI:60344"/>
    </cofactor>
    <text evidence="14 17">Binds 1 heme b (iron(II)-protoporphyrin IX) group per subunit.</text>
</comment>
<comment type="caution">
    <text evidence="19">The sequence shown here is derived from an EMBL/GenBank/DDBJ whole genome shotgun (WGS) entry which is preliminary data.</text>
</comment>
<dbReference type="GO" id="GO:0140825">
    <property type="term" value="F:lactoperoxidase activity"/>
    <property type="evidence" value="ECO:0007669"/>
    <property type="project" value="UniProtKB-EC"/>
</dbReference>
<evidence type="ECO:0000259" key="18">
    <source>
        <dbReference type="PROSITE" id="PS50873"/>
    </source>
</evidence>
<sequence length="325" mass="34103">MAKPNSVSNHVTVVVLLVTLCLSILSSAVKAQLVSDFYKTSCPNAESTITSAVNSSFNKRRASAPGVLRIHFHDCFVNGCDGSILIDSPSEKDAIPNQTLQGFEVIDAAKTAVEKICPGVVSCADILALASQLSVKLMSGGRITWKVPTGRRDGLSSTSASVSGKLNTPNDSVAQLKSVFAGVGLSTDQMVTLSGGHSIGVAHCSAFQSRLGTPPDPTLDPTYAAALQATCPGGTTGTSTNTVNLDLTTPTNLDEVYYKNLQVKKGLLTSDQNLQNDAETQPMVAANTNFATFGPKFRDAMIAMGNINVLTGTSGNIRLNCRKFN</sequence>
<dbReference type="Gene3D" id="1.10.520.10">
    <property type="match status" value="1"/>
</dbReference>
<feature type="domain" description="Plant heme peroxidase family profile" evidence="18">
    <location>
        <begin position="32"/>
        <end position="325"/>
    </location>
</feature>
<feature type="binding site" evidence="14">
    <location>
        <position position="91"/>
    </location>
    <ligand>
        <name>Ca(2+)</name>
        <dbReference type="ChEBI" id="CHEBI:29108"/>
        <label>1</label>
    </ligand>
</feature>
<feature type="binding site" evidence="14">
    <location>
        <position position="246"/>
    </location>
    <ligand>
        <name>Ca(2+)</name>
        <dbReference type="ChEBI" id="CHEBI:29108"/>
        <label>2</label>
    </ligand>
</feature>
<evidence type="ECO:0000256" key="14">
    <source>
        <dbReference type="PIRSR" id="PIRSR600823-3"/>
    </source>
</evidence>
<organism evidence="19 20">
    <name type="scientific">Ceratodon purpureus</name>
    <name type="common">Fire moss</name>
    <name type="synonym">Dicranum purpureum</name>
    <dbReference type="NCBI Taxonomy" id="3225"/>
    <lineage>
        <taxon>Eukaryota</taxon>
        <taxon>Viridiplantae</taxon>
        <taxon>Streptophyta</taxon>
        <taxon>Embryophyta</taxon>
        <taxon>Bryophyta</taxon>
        <taxon>Bryophytina</taxon>
        <taxon>Bryopsida</taxon>
        <taxon>Dicranidae</taxon>
        <taxon>Pseudoditrichales</taxon>
        <taxon>Ditrichaceae</taxon>
        <taxon>Ceratodon</taxon>
    </lineage>
</organism>
<dbReference type="InterPro" id="IPR000823">
    <property type="entry name" value="Peroxidase_pln"/>
</dbReference>
<dbReference type="GO" id="GO:0005576">
    <property type="term" value="C:extracellular region"/>
    <property type="evidence" value="ECO:0007669"/>
    <property type="project" value="UniProtKB-SubCell"/>
</dbReference>
<keyword evidence="11" id="KW-0325">Glycoprotein</keyword>
<dbReference type="PANTHER" id="PTHR31517">
    <property type="match status" value="1"/>
</dbReference>
<evidence type="ECO:0000256" key="13">
    <source>
        <dbReference type="PIRSR" id="PIRSR600823-1"/>
    </source>
</evidence>
<keyword evidence="7 14" id="KW-0106">Calcium</keyword>
<feature type="site" description="Transition state stabilizer" evidence="15">
    <location>
        <position position="69"/>
    </location>
</feature>
<dbReference type="AlphaFoldDB" id="A0A8T0J2J8"/>
<keyword evidence="8 17" id="KW-0560">Oxidoreductase</keyword>
<evidence type="ECO:0000256" key="15">
    <source>
        <dbReference type="PIRSR" id="PIRSR600823-4"/>
    </source>
</evidence>
<dbReference type="FunFam" id="1.10.520.10:FF:000008">
    <property type="entry name" value="Peroxidase"/>
    <property type="match status" value="1"/>
</dbReference>
<dbReference type="GO" id="GO:0006979">
    <property type="term" value="P:response to oxidative stress"/>
    <property type="evidence" value="ECO:0007669"/>
    <property type="project" value="UniProtKB-UniRule"/>
</dbReference>
<dbReference type="InterPro" id="IPR033905">
    <property type="entry name" value="Secretory_peroxidase"/>
</dbReference>
<keyword evidence="4 17" id="KW-0575">Peroxidase</keyword>
<evidence type="ECO:0000256" key="11">
    <source>
        <dbReference type="ARBA" id="ARBA00023180"/>
    </source>
</evidence>
<dbReference type="GO" id="GO:0042744">
    <property type="term" value="P:hydrogen peroxide catabolic process"/>
    <property type="evidence" value="ECO:0007669"/>
    <property type="project" value="UniProtKB-KW"/>
</dbReference>
<feature type="binding site" evidence="14">
    <location>
        <position position="81"/>
    </location>
    <ligand>
        <name>Ca(2+)</name>
        <dbReference type="ChEBI" id="CHEBI:29108"/>
        <label>1</label>
    </ligand>
</feature>
<dbReference type="InterPro" id="IPR010255">
    <property type="entry name" value="Haem_peroxidase_sf"/>
</dbReference>
<evidence type="ECO:0000256" key="7">
    <source>
        <dbReference type="ARBA" id="ARBA00022837"/>
    </source>
</evidence>
<dbReference type="PRINTS" id="PR00461">
    <property type="entry name" value="PLPEROXIDASE"/>
</dbReference>
<dbReference type="Pfam" id="PF00141">
    <property type="entry name" value="peroxidase"/>
    <property type="match status" value="1"/>
</dbReference>
<keyword evidence="20" id="KW-1185">Reference proteome</keyword>
<reference evidence="19" key="1">
    <citation type="submission" date="2020-06" db="EMBL/GenBank/DDBJ databases">
        <title>WGS assembly of Ceratodon purpureus strain R40.</title>
        <authorList>
            <person name="Carey S.B."/>
            <person name="Jenkins J."/>
            <person name="Shu S."/>
            <person name="Lovell J.T."/>
            <person name="Sreedasyam A."/>
            <person name="Maumus F."/>
            <person name="Tiley G.P."/>
            <person name="Fernandez-Pozo N."/>
            <person name="Barry K."/>
            <person name="Chen C."/>
            <person name="Wang M."/>
            <person name="Lipzen A."/>
            <person name="Daum C."/>
            <person name="Saski C.A."/>
            <person name="Payton A.C."/>
            <person name="Mcbreen J.C."/>
            <person name="Conrad R.E."/>
            <person name="Kollar L.M."/>
            <person name="Olsson S."/>
            <person name="Huttunen S."/>
            <person name="Landis J.B."/>
            <person name="Wickett N.J."/>
            <person name="Johnson M.G."/>
            <person name="Rensing S.A."/>
            <person name="Grimwood J."/>
            <person name="Schmutz J."/>
            <person name="Mcdaniel S.F."/>
        </authorList>
    </citation>
    <scope>NUCLEOTIDE SEQUENCE</scope>
    <source>
        <strain evidence="19">R40</strain>
    </source>
</reference>
<keyword evidence="5 17" id="KW-0349">Heme</keyword>
<feature type="binding site" description="axial binding residue" evidence="14">
    <location>
        <position position="197"/>
    </location>
    <ligand>
        <name>heme b</name>
        <dbReference type="ChEBI" id="CHEBI:60344"/>
    </ligand>
    <ligandPart>
        <name>Fe</name>
        <dbReference type="ChEBI" id="CHEBI:18248"/>
    </ligandPart>
</feature>
<evidence type="ECO:0000256" key="16">
    <source>
        <dbReference type="PIRSR" id="PIRSR600823-5"/>
    </source>
</evidence>
<keyword evidence="9 14" id="KW-0408">Iron</keyword>
<dbReference type="CDD" id="cd00693">
    <property type="entry name" value="secretory_peroxidase"/>
    <property type="match status" value="1"/>
</dbReference>
<comment type="subcellular location">
    <subcellularLocation>
        <location evidence="17">Secreted</location>
    </subcellularLocation>
</comment>
<feature type="disulfide bond" evidence="16">
    <location>
        <begin position="204"/>
        <end position="231"/>
    </location>
</feature>
<feature type="binding site" evidence="14">
    <location>
        <position position="77"/>
    </location>
    <ligand>
        <name>Ca(2+)</name>
        <dbReference type="ChEBI" id="CHEBI:29108"/>
        <label>1</label>
    </ligand>
</feature>
<feature type="signal peptide" evidence="17">
    <location>
        <begin position="1"/>
        <end position="31"/>
    </location>
</feature>
<evidence type="ECO:0000256" key="1">
    <source>
        <dbReference type="ARBA" id="ARBA00000189"/>
    </source>
</evidence>
<proteinExistence type="inferred from homology"/>
<dbReference type="FunFam" id="1.10.420.10:FF:000006">
    <property type="entry name" value="Peroxidase"/>
    <property type="match status" value="1"/>
</dbReference>
<evidence type="ECO:0000256" key="9">
    <source>
        <dbReference type="ARBA" id="ARBA00023004"/>
    </source>
</evidence>
<gene>
    <name evidence="19" type="ORF">KC19_2G277800</name>
</gene>
<evidence type="ECO:0000256" key="6">
    <source>
        <dbReference type="ARBA" id="ARBA00022723"/>
    </source>
</evidence>
<keyword evidence="12 17" id="KW-0376">Hydrogen peroxide</keyword>
<keyword evidence="6 14" id="KW-0479">Metal-binding</keyword>
<feature type="binding site" evidence="14">
    <location>
        <position position="79"/>
    </location>
    <ligand>
        <name>Ca(2+)</name>
        <dbReference type="ChEBI" id="CHEBI:29108"/>
        <label>1</label>
    </ligand>
</feature>
<feature type="binding site" evidence="14">
    <location>
        <position position="249"/>
    </location>
    <ligand>
        <name>Ca(2+)</name>
        <dbReference type="ChEBI" id="CHEBI:29108"/>
        <label>2</label>
    </ligand>
</feature>